<protein>
    <submittedName>
        <fullName evidence="2">Uncharacterized protein</fullName>
    </submittedName>
</protein>
<reference evidence="2" key="1">
    <citation type="submission" date="2020-06" db="EMBL/GenBank/DDBJ databases">
        <title>WGS assembly of Ceratodon purpureus strain R40.</title>
        <authorList>
            <person name="Carey S.B."/>
            <person name="Jenkins J."/>
            <person name="Shu S."/>
            <person name="Lovell J.T."/>
            <person name="Sreedasyam A."/>
            <person name="Maumus F."/>
            <person name="Tiley G.P."/>
            <person name="Fernandez-Pozo N."/>
            <person name="Barry K."/>
            <person name="Chen C."/>
            <person name="Wang M."/>
            <person name="Lipzen A."/>
            <person name="Daum C."/>
            <person name="Saski C.A."/>
            <person name="Payton A.C."/>
            <person name="Mcbreen J.C."/>
            <person name="Conrad R.E."/>
            <person name="Kollar L.M."/>
            <person name="Olsson S."/>
            <person name="Huttunen S."/>
            <person name="Landis J.B."/>
            <person name="Wickett N.J."/>
            <person name="Johnson M.G."/>
            <person name="Rensing S.A."/>
            <person name="Grimwood J."/>
            <person name="Schmutz J."/>
            <person name="Mcdaniel S.F."/>
        </authorList>
    </citation>
    <scope>NUCLEOTIDE SEQUENCE</scope>
    <source>
        <strain evidence="2">R40</strain>
    </source>
</reference>
<evidence type="ECO:0000256" key="1">
    <source>
        <dbReference type="SAM" id="MobiDB-lite"/>
    </source>
</evidence>
<feature type="region of interest" description="Disordered" evidence="1">
    <location>
        <begin position="115"/>
        <end position="160"/>
    </location>
</feature>
<sequence length="328" mass="37058">MDNSLVVVKKTARPAFDLEKELQGEGENQDAGRAGSSYEDEDEAEAFERRVSQPRVGSASSSSYPNPEDDITLGQFILDRVGDAFKGLFRNSQTILRVDLRQALRYDVSLRPLQRTSGTEVVPSRRGRGNGTSVRQPGRRSEAELDADAQSKPWSHGLQGGGARLKLMQIWEFKNSETGEDRLPLKVNFGFGANVLMDRGEVEPKLRIRTQNLALHFFPDPYLELRGKWPLADTNLAVCARYRVPVSSMKTIWESRSDFRVYLCHRSGRLFHLTPGGLEFEDPKIPFGQFGTMRLAASVDFPRQLPLQDGEPPFRFRIMRLGIKSRIM</sequence>
<keyword evidence="3" id="KW-1185">Reference proteome</keyword>
<comment type="caution">
    <text evidence="2">The sequence shown here is derived from an EMBL/GenBank/DDBJ whole genome shotgun (WGS) entry which is preliminary data.</text>
</comment>
<evidence type="ECO:0000313" key="3">
    <source>
        <dbReference type="Proteomes" id="UP000822688"/>
    </source>
</evidence>
<organism evidence="2 3">
    <name type="scientific">Ceratodon purpureus</name>
    <name type="common">Fire moss</name>
    <name type="synonym">Dicranum purpureum</name>
    <dbReference type="NCBI Taxonomy" id="3225"/>
    <lineage>
        <taxon>Eukaryota</taxon>
        <taxon>Viridiplantae</taxon>
        <taxon>Streptophyta</taxon>
        <taxon>Embryophyta</taxon>
        <taxon>Bryophyta</taxon>
        <taxon>Bryophytina</taxon>
        <taxon>Bryopsida</taxon>
        <taxon>Dicranidae</taxon>
        <taxon>Pseudoditrichales</taxon>
        <taxon>Ditrichaceae</taxon>
        <taxon>Ceratodon</taxon>
    </lineage>
</organism>
<evidence type="ECO:0000313" key="2">
    <source>
        <dbReference type="EMBL" id="KAG0566750.1"/>
    </source>
</evidence>
<dbReference type="AlphaFoldDB" id="A0A8T0H669"/>
<feature type="region of interest" description="Disordered" evidence="1">
    <location>
        <begin position="17"/>
        <end position="68"/>
    </location>
</feature>
<name>A0A8T0H669_CERPU</name>
<dbReference type="Proteomes" id="UP000822688">
    <property type="component" value="Chromosome 7"/>
</dbReference>
<accession>A0A8T0H669</accession>
<dbReference type="EMBL" id="CM026428">
    <property type="protein sequence ID" value="KAG0566750.1"/>
    <property type="molecule type" value="Genomic_DNA"/>
</dbReference>
<proteinExistence type="predicted"/>
<gene>
    <name evidence="2" type="ORF">KC19_7G085100</name>
</gene>